<dbReference type="Proteomes" id="UP000729402">
    <property type="component" value="Unassembled WGS sequence"/>
</dbReference>
<dbReference type="GO" id="GO:0051301">
    <property type="term" value="P:cell division"/>
    <property type="evidence" value="ECO:0007669"/>
    <property type="project" value="UniProtKB-KW"/>
</dbReference>
<keyword evidence="3" id="KW-0963">Cytoplasm</keyword>
<dbReference type="AlphaFoldDB" id="A0A8J5X5J9"/>
<keyword evidence="11" id="KW-0732">Signal</keyword>
<keyword evidence="4" id="KW-0132">Cell division</keyword>
<comment type="similarity">
    <text evidence="2">Belongs to the HAUS3 family.</text>
</comment>
<evidence type="ECO:0000256" key="10">
    <source>
        <dbReference type="SAM" id="Coils"/>
    </source>
</evidence>
<dbReference type="GO" id="GO:0005815">
    <property type="term" value="C:microtubule organizing center"/>
    <property type="evidence" value="ECO:0007669"/>
    <property type="project" value="TreeGrafter"/>
</dbReference>
<evidence type="ECO:0000256" key="6">
    <source>
        <dbReference type="ARBA" id="ARBA00022776"/>
    </source>
</evidence>
<reference evidence="13" key="1">
    <citation type="journal article" date="2021" name="bioRxiv">
        <title>Whole Genome Assembly and Annotation of Northern Wild Rice, Zizania palustris L., Supports a Whole Genome Duplication in the Zizania Genus.</title>
        <authorList>
            <person name="Haas M."/>
            <person name="Kono T."/>
            <person name="Macchietto M."/>
            <person name="Millas R."/>
            <person name="McGilp L."/>
            <person name="Shao M."/>
            <person name="Duquette J."/>
            <person name="Hirsch C.N."/>
            <person name="Kimball J."/>
        </authorList>
    </citation>
    <scope>NUCLEOTIDE SEQUENCE</scope>
    <source>
        <tissue evidence="13">Fresh leaf tissue</tissue>
    </source>
</reference>
<dbReference type="GO" id="GO:0072686">
    <property type="term" value="C:mitotic spindle"/>
    <property type="evidence" value="ECO:0007669"/>
    <property type="project" value="TreeGrafter"/>
</dbReference>
<dbReference type="GO" id="GO:0070652">
    <property type="term" value="C:HAUS complex"/>
    <property type="evidence" value="ECO:0007669"/>
    <property type="project" value="InterPro"/>
</dbReference>
<keyword evidence="14" id="KW-1185">Reference proteome</keyword>
<dbReference type="PANTHER" id="PTHR19378:SF4">
    <property type="entry name" value="OS07G0185700 PROTEIN"/>
    <property type="match status" value="1"/>
</dbReference>
<keyword evidence="5" id="KW-0493">Microtubule</keyword>
<feature type="domain" description="HAUS augmin-like complex subunit 3 N-terminal" evidence="12">
    <location>
        <begin position="53"/>
        <end position="166"/>
    </location>
</feature>
<dbReference type="GO" id="GO:0031023">
    <property type="term" value="P:microtubule organizing center organization"/>
    <property type="evidence" value="ECO:0007669"/>
    <property type="project" value="TreeGrafter"/>
</dbReference>
<evidence type="ECO:0000313" key="13">
    <source>
        <dbReference type="EMBL" id="KAG8100442.1"/>
    </source>
</evidence>
<evidence type="ECO:0000256" key="8">
    <source>
        <dbReference type="ARBA" id="ARBA00023212"/>
    </source>
</evidence>
<dbReference type="EMBL" id="JAAALK010000079">
    <property type="protein sequence ID" value="KAG8100442.1"/>
    <property type="molecule type" value="Genomic_DNA"/>
</dbReference>
<comment type="caution">
    <text evidence="13">The sequence shown here is derived from an EMBL/GenBank/DDBJ whole genome shotgun (WGS) entry which is preliminary data.</text>
</comment>
<reference evidence="13" key="2">
    <citation type="submission" date="2021-02" db="EMBL/GenBank/DDBJ databases">
        <authorList>
            <person name="Kimball J.A."/>
            <person name="Haas M.W."/>
            <person name="Macchietto M."/>
            <person name="Kono T."/>
            <person name="Duquette J."/>
            <person name="Shao M."/>
        </authorList>
    </citation>
    <scope>NUCLEOTIDE SEQUENCE</scope>
    <source>
        <tissue evidence="13">Fresh leaf tissue</tissue>
    </source>
</reference>
<feature type="coiled-coil region" evidence="10">
    <location>
        <begin position="96"/>
        <end position="130"/>
    </location>
</feature>
<dbReference type="Pfam" id="PF14932">
    <property type="entry name" value="HAUS-augmin3"/>
    <property type="match status" value="1"/>
</dbReference>
<keyword evidence="8" id="KW-0206">Cytoskeleton</keyword>
<accession>A0A8J5X5J9</accession>
<evidence type="ECO:0000256" key="11">
    <source>
        <dbReference type="SAM" id="SignalP"/>
    </source>
</evidence>
<evidence type="ECO:0000256" key="9">
    <source>
        <dbReference type="ARBA" id="ARBA00023306"/>
    </source>
</evidence>
<evidence type="ECO:0000256" key="2">
    <source>
        <dbReference type="ARBA" id="ARBA00009645"/>
    </source>
</evidence>
<sequence>MPMSSPHTLILLLLVLGAQPRLSTSSFSPIRPHFLGALHVFFLSSVATGGDIRYEQLELEEKVLKGEDLDFAFDSISAFSEIGDNQEDIFLTEESIEHIRDSKLALRAEVSDLEKKLASLEWQLDLLTAQATSITHRKKSRSSAKTRPNGQTARLDEKLAKRNLELELKSVFRITP</sequence>
<comment type="subcellular location">
    <subcellularLocation>
        <location evidence="1">Cytoplasm</location>
        <location evidence="1">Cytoskeleton</location>
        <location evidence="1">Spindle</location>
    </subcellularLocation>
</comment>
<evidence type="ECO:0000256" key="1">
    <source>
        <dbReference type="ARBA" id="ARBA00004186"/>
    </source>
</evidence>
<evidence type="ECO:0000259" key="12">
    <source>
        <dbReference type="Pfam" id="PF14932"/>
    </source>
</evidence>
<evidence type="ECO:0000256" key="4">
    <source>
        <dbReference type="ARBA" id="ARBA00022618"/>
    </source>
</evidence>
<dbReference type="InterPro" id="IPR026206">
    <property type="entry name" value="HAUS3"/>
</dbReference>
<name>A0A8J5X5J9_ZIZPA</name>
<keyword evidence="6" id="KW-0498">Mitosis</keyword>
<evidence type="ECO:0000256" key="3">
    <source>
        <dbReference type="ARBA" id="ARBA00022490"/>
    </source>
</evidence>
<protein>
    <recommendedName>
        <fullName evidence="12">HAUS augmin-like complex subunit 3 N-terminal domain-containing protein</fullName>
    </recommendedName>
</protein>
<gene>
    <name evidence="13" type="ORF">GUJ93_ZPchr0013g35197</name>
</gene>
<dbReference type="PANTHER" id="PTHR19378">
    <property type="entry name" value="GOLGIN- RELATED"/>
    <property type="match status" value="1"/>
</dbReference>
<dbReference type="InterPro" id="IPR032733">
    <property type="entry name" value="HAUS3_N"/>
</dbReference>
<feature type="chain" id="PRO_5035306367" description="HAUS augmin-like complex subunit 3 N-terminal domain-containing protein" evidence="11">
    <location>
        <begin position="26"/>
        <end position="176"/>
    </location>
</feature>
<keyword evidence="7 10" id="KW-0175">Coiled coil</keyword>
<dbReference type="GO" id="GO:0051225">
    <property type="term" value="P:spindle assembly"/>
    <property type="evidence" value="ECO:0007669"/>
    <property type="project" value="InterPro"/>
</dbReference>
<evidence type="ECO:0000256" key="7">
    <source>
        <dbReference type="ARBA" id="ARBA00023054"/>
    </source>
</evidence>
<feature type="signal peptide" evidence="11">
    <location>
        <begin position="1"/>
        <end position="25"/>
    </location>
</feature>
<dbReference type="OrthoDB" id="2159690at2759"/>
<evidence type="ECO:0000313" key="14">
    <source>
        <dbReference type="Proteomes" id="UP000729402"/>
    </source>
</evidence>
<dbReference type="GO" id="GO:0005874">
    <property type="term" value="C:microtubule"/>
    <property type="evidence" value="ECO:0007669"/>
    <property type="project" value="UniProtKB-KW"/>
</dbReference>
<keyword evidence="9" id="KW-0131">Cell cycle</keyword>
<proteinExistence type="inferred from homology"/>
<evidence type="ECO:0000256" key="5">
    <source>
        <dbReference type="ARBA" id="ARBA00022701"/>
    </source>
</evidence>
<organism evidence="13 14">
    <name type="scientific">Zizania palustris</name>
    <name type="common">Northern wild rice</name>
    <dbReference type="NCBI Taxonomy" id="103762"/>
    <lineage>
        <taxon>Eukaryota</taxon>
        <taxon>Viridiplantae</taxon>
        <taxon>Streptophyta</taxon>
        <taxon>Embryophyta</taxon>
        <taxon>Tracheophyta</taxon>
        <taxon>Spermatophyta</taxon>
        <taxon>Magnoliopsida</taxon>
        <taxon>Liliopsida</taxon>
        <taxon>Poales</taxon>
        <taxon>Poaceae</taxon>
        <taxon>BOP clade</taxon>
        <taxon>Oryzoideae</taxon>
        <taxon>Oryzeae</taxon>
        <taxon>Zizaniinae</taxon>
        <taxon>Zizania</taxon>
    </lineage>
</organism>